<sequence>MALAEAMPAASSSIGSREVPEPVYFGNGCFWGRQYDFVNAEKEMGRGMGEATAVVGYAGGRQAGPDGKVCYYIADPKSVYEKLGHAEVVQVSVDGDPSTSPKAAQEFRRFADTYFNQFRKTKYGMMRSDPQDAGPGYRNVVGIPGGVNSPFFPILKEANVYGMELREGSGNVWNGNKPSEDDILNVVWVVDSKQLPFYRAEKYHQYHTGMGKMFPWEYLVDMKNAAAKAGKIGPTGCPELPF</sequence>
<comment type="caution">
    <text evidence="6">The sequence shown here is derived from an EMBL/GenBank/DDBJ whole genome shotgun (WGS) entry which is preliminary data.</text>
</comment>
<dbReference type="Gene3D" id="3.30.1060.10">
    <property type="entry name" value="Peptide methionine sulphoxide reductase MsrA"/>
    <property type="match status" value="1"/>
</dbReference>
<keyword evidence="3" id="KW-0560">Oxidoreductase</keyword>
<evidence type="ECO:0000256" key="1">
    <source>
        <dbReference type="ARBA" id="ARBA00005591"/>
    </source>
</evidence>
<dbReference type="SUPFAM" id="SSF55068">
    <property type="entry name" value="Peptide methionine sulfoxide reductase"/>
    <property type="match status" value="1"/>
</dbReference>
<dbReference type="InterPro" id="IPR002569">
    <property type="entry name" value="Met_Sox_Rdtase_MsrA_dom"/>
</dbReference>
<organism evidence="6 7">
    <name type="scientific">Dunaliella salina</name>
    <name type="common">Green alga</name>
    <name type="synonym">Protococcus salinus</name>
    <dbReference type="NCBI Taxonomy" id="3046"/>
    <lineage>
        <taxon>Eukaryota</taxon>
        <taxon>Viridiplantae</taxon>
        <taxon>Chlorophyta</taxon>
        <taxon>core chlorophytes</taxon>
        <taxon>Chlorophyceae</taxon>
        <taxon>CS clade</taxon>
        <taxon>Chlamydomonadales</taxon>
        <taxon>Dunaliellaceae</taxon>
        <taxon>Dunaliella</taxon>
    </lineage>
</organism>
<feature type="domain" description="Peptide methionine sulphoxide reductase MsrA" evidence="5">
    <location>
        <begin position="23"/>
        <end position="112"/>
    </location>
</feature>
<dbReference type="InterPro" id="IPR036509">
    <property type="entry name" value="Met_Sox_Rdtase_MsrA_sf"/>
</dbReference>
<keyword evidence="7" id="KW-1185">Reference proteome</keyword>
<evidence type="ECO:0000259" key="5">
    <source>
        <dbReference type="Pfam" id="PF01625"/>
    </source>
</evidence>
<gene>
    <name evidence="6" type="ORF">DUNSADRAFT_108</name>
</gene>
<evidence type="ECO:0000313" key="6">
    <source>
        <dbReference type="EMBL" id="KAF5843306.1"/>
    </source>
</evidence>
<dbReference type="EMBL" id="MU069445">
    <property type="protein sequence ID" value="KAF5843306.1"/>
    <property type="molecule type" value="Genomic_DNA"/>
</dbReference>
<reference evidence="6" key="1">
    <citation type="submission" date="2017-08" db="EMBL/GenBank/DDBJ databases">
        <authorList>
            <person name="Polle J.E."/>
            <person name="Barry K."/>
            <person name="Cushman J."/>
            <person name="Schmutz J."/>
            <person name="Tran D."/>
            <person name="Hathwaick L.T."/>
            <person name="Yim W.C."/>
            <person name="Jenkins J."/>
            <person name="Mckie-Krisberg Z.M."/>
            <person name="Prochnik S."/>
            <person name="Lindquist E."/>
            <person name="Dockter R.B."/>
            <person name="Adam C."/>
            <person name="Molina H."/>
            <person name="Bunkerborg J."/>
            <person name="Jin E."/>
            <person name="Buchheim M."/>
            <person name="Magnuson J."/>
        </authorList>
    </citation>
    <scope>NUCLEOTIDE SEQUENCE</scope>
    <source>
        <strain evidence="6">CCAP 19/18</strain>
    </source>
</reference>
<dbReference type="Proteomes" id="UP000815325">
    <property type="component" value="Unassembled WGS sequence"/>
</dbReference>
<comment type="similarity">
    <text evidence="1">Belongs to the MsrA Met sulfoxide reductase family.</text>
</comment>
<name>A0ABQ7H8X9_DUNSA</name>
<dbReference type="Pfam" id="PF01625">
    <property type="entry name" value="PMSR"/>
    <property type="match status" value="1"/>
</dbReference>
<evidence type="ECO:0000256" key="3">
    <source>
        <dbReference type="ARBA" id="ARBA00023002"/>
    </source>
</evidence>
<evidence type="ECO:0000256" key="4">
    <source>
        <dbReference type="ARBA" id="ARBA00030643"/>
    </source>
</evidence>
<evidence type="ECO:0000313" key="7">
    <source>
        <dbReference type="Proteomes" id="UP000815325"/>
    </source>
</evidence>
<dbReference type="EC" id="1.8.4.11" evidence="2"/>
<evidence type="ECO:0000256" key="2">
    <source>
        <dbReference type="ARBA" id="ARBA00012502"/>
    </source>
</evidence>
<accession>A0ABQ7H8X9</accession>
<protein>
    <recommendedName>
        <fullName evidence="2">peptide-methionine (S)-S-oxide reductase</fullName>
        <ecNumber evidence="2">1.8.4.11</ecNumber>
    </recommendedName>
    <alternativeName>
        <fullName evidence="4">Peptide-methionine (S)-S-oxide reductase</fullName>
    </alternativeName>
</protein>
<proteinExistence type="inferred from homology"/>